<dbReference type="Proteomes" id="UP001150217">
    <property type="component" value="Unassembled WGS sequence"/>
</dbReference>
<accession>A0ABQ8VQK6</accession>
<reference evidence="1" key="1">
    <citation type="submission" date="2022-08" db="EMBL/GenBank/DDBJ databases">
        <title>A Global Phylogenomic Analysis of the Shiitake Genus Lentinula.</title>
        <authorList>
            <consortium name="DOE Joint Genome Institute"/>
            <person name="Sierra-Patev S."/>
            <person name="Min B."/>
            <person name="Naranjo-Ortiz M."/>
            <person name="Looney B."/>
            <person name="Konkel Z."/>
            <person name="Slot J.C."/>
            <person name="Sakamoto Y."/>
            <person name="Steenwyk J.L."/>
            <person name="Rokas A."/>
            <person name="Carro J."/>
            <person name="Camarero S."/>
            <person name="Ferreira P."/>
            <person name="Molpeceres G."/>
            <person name="Ruiz-Duenas F.J."/>
            <person name="Serrano A."/>
            <person name="Henrissat B."/>
            <person name="Drula E."/>
            <person name="Hughes K.W."/>
            <person name="Mata J.L."/>
            <person name="Ishikawa N.K."/>
            <person name="Vargas-Isla R."/>
            <person name="Ushijima S."/>
            <person name="Smith C.A."/>
            <person name="Ahrendt S."/>
            <person name="Andreopoulos W."/>
            <person name="He G."/>
            <person name="Labutti K."/>
            <person name="Lipzen A."/>
            <person name="Ng V."/>
            <person name="Riley R."/>
            <person name="Sandor L."/>
            <person name="Barry K."/>
            <person name="Martinez A.T."/>
            <person name="Xiao Y."/>
            <person name="Gibbons J.G."/>
            <person name="Terashima K."/>
            <person name="Grigoriev I.V."/>
            <person name="Hibbett D.S."/>
        </authorList>
    </citation>
    <scope>NUCLEOTIDE SEQUENCE</scope>
    <source>
        <strain evidence="1">RHP3577 ss4</strain>
    </source>
</reference>
<sequence length="186" mass="21195">MDTCRQSMDIATATLNSLVENFETLQEAMRSSIESMKQGYAYLLRSGRMDDSVEFLSPYHSKVLFLQRLTQTLKCKIFLATLEKPLVNLAIVLPSMDSTCRLLFSALCDLYTSLSPVARRTKLETYIALIRGPNMTSSMEMEAYTLMFTPLLTQAAKITEILRKLKKEIDYTYIILRFAPKPYSGT</sequence>
<keyword evidence="2" id="KW-1185">Reference proteome</keyword>
<gene>
    <name evidence="1" type="ORF">C8R41DRAFT_916094</name>
</gene>
<organism evidence="1 2">
    <name type="scientific">Lentinula lateritia</name>
    <dbReference type="NCBI Taxonomy" id="40482"/>
    <lineage>
        <taxon>Eukaryota</taxon>
        <taxon>Fungi</taxon>
        <taxon>Dikarya</taxon>
        <taxon>Basidiomycota</taxon>
        <taxon>Agaricomycotina</taxon>
        <taxon>Agaricomycetes</taxon>
        <taxon>Agaricomycetidae</taxon>
        <taxon>Agaricales</taxon>
        <taxon>Marasmiineae</taxon>
        <taxon>Omphalotaceae</taxon>
        <taxon>Lentinula</taxon>
    </lineage>
</organism>
<comment type="caution">
    <text evidence="1">The sequence shown here is derived from an EMBL/GenBank/DDBJ whole genome shotgun (WGS) entry which is preliminary data.</text>
</comment>
<evidence type="ECO:0000313" key="2">
    <source>
        <dbReference type="Proteomes" id="UP001150217"/>
    </source>
</evidence>
<proteinExistence type="predicted"/>
<dbReference type="EMBL" id="JANVFT010000014">
    <property type="protein sequence ID" value="KAJ4498586.1"/>
    <property type="molecule type" value="Genomic_DNA"/>
</dbReference>
<name>A0ABQ8VQK6_9AGAR</name>
<evidence type="ECO:0000313" key="1">
    <source>
        <dbReference type="EMBL" id="KAJ4498586.1"/>
    </source>
</evidence>
<protein>
    <submittedName>
        <fullName evidence="1">Uncharacterized protein</fullName>
    </submittedName>
</protein>